<protein>
    <submittedName>
        <fullName evidence="1">Uncharacterized protein</fullName>
    </submittedName>
</protein>
<accession>A0A310SBK7</accession>
<evidence type="ECO:0000313" key="2">
    <source>
        <dbReference type="Proteomes" id="UP000250275"/>
    </source>
</evidence>
<dbReference type="EMBL" id="KQ764687">
    <property type="protein sequence ID" value="OAD54455.1"/>
    <property type="molecule type" value="Genomic_DNA"/>
</dbReference>
<organism evidence="1 2">
    <name type="scientific">Eufriesea mexicana</name>
    <dbReference type="NCBI Taxonomy" id="516756"/>
    <lineage>
        <taxon>Eukaryota</taxon>
        <taxon>Metazoa</taxon>
        <taxon>Ecdysozoa</taxon>
        <taxon>Arthropoda</taxon>
        <taxon>Hexapoda</taxon>
        <taxon>Insecta</taxon>
        <taxon>Pterygota</taxon>
        <taxon>Neoptera</taxon>
        <taxon>Endopterygota</taxon>
        <taxon>Hymenoptera</taxon>
        <taxon>Apocrita</taxon>
        <taxon>Aculeata</taxon>
        <taxon>Apoidea</taxon>
        <taxon>Anthophila</taxon>
        <taxon>Apidae</taxon>
        <taxon>Eufriesea</taxon>
    </lineage>
</organism>
<proteinExistence type="predicted"/>
<name>A0A310SBK7_9HYME</name>
<reference evidence="1 2" key="1">
    <citation type="submission" date="2015-07" db="EMBL/GenBank/DDBJ databases">
        <title>The genome of Eufriesea mexicana.</title>
        <authorList>
            <person name="Pan H."/>
            <person name="Kapheim K."/>
        </authorList>
    </citation>
    <scope>NUCLEOTIDE SEQUENCE [LARGE SCALE GENOMIC DNA]</scope>
    <source>
        <strain evidence="1">0111107269</strain>
        <tissue evidence="1">Whole body</tissue>
    </source>
</reference>
<dbReference type="AlphaFoldDB" id="A0A310SBK7"/>
<gene>
    <name evidence="1" type="ORF">WN48_07818</name>
</gene>
<sequence length="52" mass="6113">MVESHLRIRGIIRKSFINFEFANSDEFKSSHCTGDLNTYIELDTDELHCNHK</sequence>
<keyword evidence="2" id="KW-1185">Reference proteome</keyword>
<evidence type="ECO:0000313" key="1">
    <source>
        <dbReference type="EMBL" id="OAD54455.1"/>
    </source>
</evidence>
<dbReference type="Proteomes" id="UP000250275">
    <property type="component" value="Unassembled WGS sequence"/>
</dbReference>